<dbReference type="GO" id="GO:0051301">
    <property type="term" value="P:cell division"/>
    <property type="evidence" value="ECO:0007669"/>
    <property type="project" value="UniProtKB-KW"/>
</dbReference>
<gene>
    <name evidence="3" type="ORF">NEILACOT_04093</name>
</gene>
<feature type="transmembrane region" description="Helical" evidence="2">
    <location>
        <begin position="51"/>
        <end position="74"/>
    </location>
</feature>
<organism evidence="3 4">
    <name type="scientific">Neisseria lactamica ATCC 23970</name>
    <dbReference type="NCBI Taxonomy" id="546265"/>
    <lineage>
        <taxon>Bacteria</taxon>
        <taxon>Pseudomonadati</taxon>
        <taxon>Pseudomonadota</taxon>
        <taxon>Betaproteobacteria</taxon>
        <taxon>Neisseriales</taxon>
        <taxon>Neisseriaceae</taxon>
        <taxon>Neisseria</taxon>
    </lineage>
</organism>
<keyword evidence="2" id="KW-1133">Transmembrane helix</keyword>
<keyword evidence="2" id="KW-0472">Membrane</keyword>
<dbReference type="AlphaFoldDB" id="D0W985"/>
<proteinExistence type="predicted"/>
<keyword evidence="2" id="KW-0812">Transmembrane</keyword>
<protein>
    <submittedName>
        <fullName evidence="3">Sporulation and cell division repeat protein</fullName>
    </submittedName>
</protein>
<evidence type="ECO:0000313" key="4">
    <source>
        <dbReference type="Proteomes" id="UP000003843"/>
    </source>
</evidence>
<dbReference type="Proteomes" id="UP000003843">
    <property type="component" value="Unassembled WGS sequence"/>
</dbReference>
<feature type="coiled-coil region" evidence="1">
    <location>
        <begin position="116"/>
        <end position="167"/>
    </location>
</feature>
<comment type="caution">
    <text evidence="3">The sequence shown here is derived from an EMBL/GenBank/DDBJ whole genome shotgun (WGS) entry which is preliminary data.</text>
</comment>
<keyword evidence="3" id="KW-0132">Cell division</keyword>
<name>D0W985_NEILA</name>
<dbReference type="EMBL" id="ACEQ02000011">
    <property type="protein sequence ID" value="EEZ75841.1"/>
    <property type="molecule type" value="Genomic_DNA"/>
</dbReference>
<evidence type="ECO:0000256" key="2">
    <source>
        <dbReference type="SAM" id="Phobius"/>
    </source>
</evidence>
<evidence type="ECO:0000256" key="1">
    <source>
        <dbReference type="SAM" id="Coils"/>
    </source>
</evidence>
<reference evidence="3 4" key="1">
    <citation type="submission" date="2009-10" db="EMBL/GenBank/DDBJ databases">
        <authorList>
            <person name="Weinstock G."/>
            <person name="Sodergren E."/>
            <person name="Clifton S."/>
            <person name="Fulton L."/>
            <person name="Fulton B."/>
            <person name="Courtney L."/>
            <person name="Fronick C."/>
            <person name="Harrison M."/>
            <person name="Strong C."/>
            <person name="Farmer C."/>
            <person name="Delahaunty K."/>
            <person name="Markovic C."/>
            <person name="Hall O."/>
            <person name="Minx P."/>
            <person name="Tomlinson C."/>
            <person name="Mitreva M."/>
            <person name="Nelson J."/>
            <person name="Hou S."/>
            <person name="Wollam A."/>
            <person name="Pepin K.H."/>
            <person name="Johnson M."/>
            <person name="Bhonagiri V."/>
            <person name="Nash W.E."/>
            <person name="Warren W."/>
            <person name="Chinwalla A."/>
            <person name="Mardis E.R."/>
            <person name="Wilson R.K."/>
        </authorList>
    </citation>
    <scope>NUCLEOTIDE SEQUENCE [LARGE SCALE GENOMIC DNA]</scope>
    <source>
        <strain evidence="3 4">ATCC 23970</strain>
    </source>
</reference>
<keyword evidence="3" id="KW-0131">Cell cycle</keyword>
<sequence>MPPKAGNRNIKKYTLFQHGAASVRIRPDSAARQTAARAGGVSNIEEILMKWLFTLLAVLNIAVFGGTVGYKLAVKAAGGVPENRAVENTPLATPAAGNAAASVEDTAALLKQGDILSEEQAEQLRLKKEAEQKKLKEKKQREEKARREKLAAEKAQAERENGAADALCAAQASLTMDEDDYHRIKGLLGKWSHVASRSVEKRTAQAKSAGKIYRVVLPVSADAENQAAELSAKGFNPIPFDGALSLGVGSSRENAQALQNRLAGAGFGGAHIVERAAETGRQDDSLSVSRMTVLFTGVNASDADEIRKITSPYGKLNLKSCK</sequence>
<accession>D0W985</accession>
<keyword evidence="1" id="KW-0175">Coiled coil</keyword>
<evidence type="ECO:0000313" key="3">
    <source>
        <dbReference type="EMBL" id="EEZ75841.1"/>
    </source>
</evidence>